<feature type="region of interest" description="Disordered" evidence="1">
    <location>
        <begin position="112"/>
        <end position="145"/>
    </location>
</feature>
<dbReference type="Gene3D" id="3.40.50.150">
    <property type="entry name" value="Vaccinia Virus protein VP39"/>
    <property type="match status" value="1"/>
</dbReference>
<dbReference type="InterPro" id="IPR007884">
    <property type="entry name" value="METL9"/>
</dbReference>
<reference evidence="3 4" key="1">
    <citation type="submission" date="2021-04" db="EMBL/GenBank/DDBJ databases">
        <authorList>
            <person name="De Guttry C."/>
            <person name="Zahm M."/>
            <person name="Klopp C."/>
            <person name="Cabau C."/>
            <person name="Louis A."/>
            <person name="Berthelot C."/>
            <person name="Parey E."/>
            <person name="Roest Crollius H."/>
            <person name="Montfort J."/>
            <person name="Robinson-Rechavi M."/>
            <person name="Bucao C."/>
            <person name="Bouchez O."/>
            <person name="Gislard M."/>
            <person name="Lluch J."/>
            <person name="Milhes M."/>
            <person name="Lampietro C."/>
            <person name="Lopez Roques C."/>
            <person name="Donnadieu C."/>
            <person name="Braasch I."/>
            <person name="Desvignes T."/>
            <person name="Postlethwait J."/>
            <person name="Bobe J."/>
            <person name="Wedekind C."/>
            <person name="Guiguen Y."/>
        </authorList>
    </citation>
    <scope>NUCLEOTIDE SEQUENCE [LARGE SCALE GENOMIC DNA]</scope>
    <source>
        <strain evidence="3">Cs_M1</strain>
        <tissue evidence="3">Blood</tissue>
    </source>
</reference>
<gene>
    <name evidence="3" type="ORF">J4Q44_G00003510</name>
</gene>
<dbReference type="GO" id="GO:0106370">
    <property type="term" value="F:protein-L-histidine N-pros-methyltransferase activity"/>
    <property type="evidence" value="ECO:0007669"/>
    <property type="project" value="InterPro"/>
</dbReference>
<feature type="compositionally biased region" description="Polar residues" evidence="1">
    <location>
        <begin position="119"/>
        <end position="128"/>
    </location>
</feature>
<sequence length="527" mass="59791">MANAVAFHTQLASIMEVLANAAVAEICELVDNGYAVLHLEISQGQKENEALRRKLRMMELKASRASAPRAGMGSSILAHSRSRAHLGMDSKRTSSSEVQCRRAVDSQLVTSLFRDGKSSGDTGQTTTPRKPAALDEIKPKSPTIKEERLEEAWDNYDQRERLSTGALNHSVDGGERHSNIETEAAQPISKQENASSYIWDSKRSPRLQLRTLLFVAWVLGYIAFLLATRKMWTGKYVRSPLARSLFMNMVSESEEAGQETQEWYRCSPDMLGEVVRPLFVQSHLDQDTQAFLRRSIEKSGWMFTQFYHSFISTVLSPLVSRTSINGFLGRGSMFVFSADQLQQLLRVGPEWRGERLLDLGAGDGGVTEVMGAHFREVYATEVSPPMKWHLQRKKYRLLGIDEWQHTGFQYDLISCLNLLDRCDDPLDLLRGIHRSLVPSTGRLILAAVLPFQPWVEIGGKWQRPREHIKVKGKKWEEQVTNLSNEVFREVGFEVEAVTRLPYLCEGDMYKDYYVLDDAVFVLKPVEE</sequence>
<organism evidence="3 4">
    <name type="scientific">Coregonus suidteri</name>
    <dbReference type="NCBI Taxonomy" id="861788"/>
    <lineage>
        <taxon>Eukaryota</taxon>
        <taxon>Metazoa</taxon>
        <taxon>Chordata</taxon>
        <taxon>Craniata</taxon>
        <taxon>Vertebrata</taxon>
        <taxon>Euteleostomi</taxon>
        <taxon>Actinopterygii</taxon>
        <taxon>Neopterygii</taxon>
        <taxon>Teleostei</taxon>
        <taxon>Protacanthopterygii</taxon>
        <taxon>Salmoniformes</taxon>
        <taxon>Salmonidae</taxon>
        <taxon>Coregoninae</taxon>
        <taxon>Coregonus</taxon>
    </lineage>
</organism>
<name>A0AAN8MK62_9TELE</name>
<dbReference type="CDD" id="cd02440">
    <property type="entry name" value="AdoMet_MTases"/>
    <property type="match status" value="1"/>
</dbReference>
<dbReference type="Pfam" id="PF05219">
    <property type="entry name" value="DREV"/>
    <property type="match status" value="1"/>
</dbReference>
<accession>A0AAN8MK62</accession>
<dbReference type="AlphaFoldDB" id="A0AAN8MK62"/>
<dbReference type="EMBL" id="JAGTTL010000001">
    <property type="protein sequence ID" value="KAK6328373.1"/>
    <property type="molecule type" value="Genomic_DNA"/>
</dbReference>
<keyword evidence="2" id="KW-1133">Transmembrane helix</keyword>
<dbReference type="PANTHER" id="PTHR12890">
    <property type="entry name" value="DREV PROTEIN"/>
    <property type="match status" value="1"/>
</dbReference>
<comment type="caution">
    <text evidence="3">The sequence shown here is derived from an EMBL/GenBank/DDBJ whole genome shotgun (WGS) entry which is preliminary data.</text>
</comment>
<keyword evidence="2" id="KW-0812">Transmembrane</keyword>
<dbReference type="PANTHER" id="PTHR12890:SF0">
    <property type="entry name" value="PROTEIN-L-HISTIDINE N-PROS-METHYLTRANSFERASE"/>
    <property type="match status" value="1"/>
</dbReference>
<evidence type="ECO:0008006" key="5">
    <source>
        <dbReference type="Google" id="ProtNLM"/>
    </source>
</evidence>
<keyword evidence="4" id="KW-1185">Reference proteome</keyword>
<evidence type="ECO:0000256" key="2">
    <source>
        <dbReference type="SAM" id="Phobius"/>
    </source>
</evidence>
<evidence type="ECO:0000313" key="4">
    <source>
        <dbReference type="Proteomes" id="UP001356427"/>
    </source>
</evidence>
<keyword evidence="2" id="KW-0472">Membrane</keyword>
<protein>
    <recommendedName>
        <fullName evidence="5">Methyltransferase-like protein 9</fullName>
    </recommendedName>
</protein>
<evidence type="ECO:0000256" key="1">
    <source>
        <dbReference type="SAM" id="MobiDB-lite"/>
    </source>
</evidence>
<feature type="compositionally biased region" description="Basic and acidic residues" evidence="1">
    <location>
        <begin position="132"/>
        <end position="145"/>
    </location>
</feature>
<evidence type="ECO:0000313" key="3">
    <source>
        <dbReference type="EMBL" id="KAK6328373.1"/>
    </source>
</evidence>
<dbReference type="InterPro" id="IPR029063">
    <property type="entry name" value="SAM-dependent_MTases_sf"/>
</dbReference>
<dbReference type="SUPFAM" id="SSF53335">
    <property type="entry name" value="S-adenosyl-L-methionine-dependent methyltransferases"/>
    <property type="match status" value="1"/>
</dbReference>
<feature type="transmembrane region" description="Helical" evidence="2">
    <location>
        <begin position="211"/>
        <end position="228"/>
    </location>
</feature>
<proteinExistence type="predicted"/>
<dbReference type="Proteomes" id="UP001356427">
    <property type="component" value="Unassembled WGS sequence"/>
</dbReference>